<dbReference type="InterPro" id="IPR003008">
    <property type="entry name" value="Tubulin_FtsZ_GTPase"/>
</dbReference>
<dbReference type="InterPro" id="IPR037103">
    <property type="entry name" value="Tubulin/FtsZ-like_C"/>
</dbReference>
<evidence type="ECO:0000256" key="2">
    <source>
        <dbReference type="ARBA" id="ARBA00022741"/>
    </source>
</evidence>
<evidence type="ECO:0000259" key="8">
    <source>
        <dbReference type="SMART" id="SM00864"/>
    </source>
</evidence>
<evidence type="ECO:0000256" key="1">
    <source>
        <dbReference type="ARBA" id="ARBA00009690"/>
    </source>
</evidence>
<feature type="binding site" evidence="4">
    <location>
        <position position="186"/>
    </location>
    <ligand>
        <name>GTP</name>
        <dbReference type="ChEBI" id="CHEBI:37565"/>
    </ligand>
</feature>
<dbReference type="SMART" id="SM00865">
    <property type="entry name" value="Tubulin_C"/>
    <property type="match status" value="1"/>
</dbReference>
<evidence type="ECO:0000256" key="3">
    <source>
        <dbReference type="ARBA" id="ARBA00023134"/>
    </source>
</evidence>
<comment type="similarity">
    <text evidence="1 4 6">Belongs to the FtsZ family.</text>
</comment>
<comment type="subunit">
    <text evidence="4">Homodimer. Polymerizes to form a dynamic ring structure in a strictly GTP-dependent manner. Interacts directly with several other division proteins.</text>
</comment>
<protein>
    <recommendedName>
        <fullName evidence="4 5">Cell division protein FtsZ</fullName>
    </recommendedName>
</protein>
<dbReference type="EMBL" id="PFNM01000030">
    <property type="protein sequence ID" value="PIZ44907.1"/>
    <property type="molecule type" value="Genomic_DNA"/>
</dbReference>
<dbReference type="GO" id="GO:0005525">
    <property type="term" value="F:GTP binding"/>
    <property type="evidence" value="ECO:0007669"/>
    <property type="project" value="UniProtKB-UniRule"/>
</dbReference>
<feature type="binding site" evidence="4">
    <location>
        <begin position="107"/>
        <end position="109"/>
    </location>
    <ligand>
        <name>GTP</name>
        <dbReference type="ChEBI" id="CHEBI:37565"/>
    </ligand>
</feature>
<dbReference type="SMART" id="SM00864">
    <property type="entry name" value="Tubulin"/>
    <property type="match status" value="1"/>
</dbReference>
<dbReference type="InterPro" id="IPR000158">
    <property type="entry name" value="Cell_div_FtsZ"/>
</dbReference>
<dbReference type="GO" id="GO:0000917">
    <property type="term" value="P:division septum assembly"/>
    <property type="evidence" value="ECO:0007669"/>
    <property type="project" value="UniProtKB-KW"/>
</dbReference>
<dbReference type="InterPro" id="IPR018316">
    <property type="entry name" value="Tubulin/FtsZ_2-layer-sand-dom"/>
</dbReference>
<evidence type="ECO:0000256" key="6">
    <source>
        <dbReference type="RuleBase" id="RU000631"/>
    </source>
</evidence>
<keyword evidence="4 6" id="KW-0131">Cell cycle</keyword>
<dbReference type="InterPro" id="IPR008280">
    <property type="entry name" value="Tub_FtsZ_C"/>
</dbReference>
<dbReference type="GO" id="GO:0043093">
    <property type="term" value="P:FtsZ-dependent cytokinesis"/>
    <property type="evidence" value="ECO:0007669"/>
    <property type="project" value="UniProtKB-UniRule"/>
</dbReference>
<keyword evidence="4 6" id="KW-0717">Septation</keyword>
<dbReference type="PANTHER" id="PTHR30314:SF3">
    <property type="entry name" value="MITOCHONDRIAL DIVISION PROTEIN FSZA"/>
    <property type="match status" value="1"/>
</dbReference>
<dbReference type="Pfam" id="PF00091">
    <property type="entry name" value="Tubulin"/>
    <property type="match status" value="1"/>
</dbReference>
<dbReference type="GO" id="GO:0005737">
    <property type="term" value="C:cytoplasm"/>
    <property type="evidence" value="ECO:0007669"/>
    <property type="project" value="UniProtKB-SubCell"/>
</dbReference>
<keyword evidence="4 6" id="KW-0132">Cell division</keyword>
<feature type="domain" description="Tubulin/FtsZ 2-layer sandwich" evidence="9">
    <location>
        <begin position="206"/>
        <end position="324"/>
    </location>
</feature>
<dbReference type="Pfam" id="PF12327">
    <property type="entry name" value="FtsZ_C"/>
    <property type="match status" value="1"/>
</dbReference>
<accession>A0A2M7TFZ8</accession>
<dbReference type="InterPro" id="IPR020805">
    <property type="entry name" value="Cell_div_FtsZ_CS"/>
</dbReference>
<dbReference type="InterPro" id="IPR024757">
    <property type="entry name" value="FtsZ_C"/>
</dbReference>
<comment type="subcellular location">
    <subcellularLocation>
        <location evidence="4">Cytoplasm</location>
    </subcellularLocation>
    <text evidence="4">Assembles at midcell at the inner surface of the cytoplasmic membrane.</text>
</comment>
<dbReference type="PRINTS" id="PR00423">
    <property type="entry name" value="CELLDVISFTSZ"/>
</dbReference>
<dbReference type="InterPro" id="IPR036525">
    <property type="entry name" value="Tubulin/FtsZ_GTPase_sf"/>
</dbReference>
<evidence type="ECO:0000313" key="10">
    <source>
        <dbReference type="EMBL" id="PIZ44907.1"/>
    </source>
</evidence>
<dbReference type="Gene3D" id="3.30.1330.20">
    <property type="entry name" value="Tubulin/FtsZ, C-terminal domain"/>
    <property type="match status" value="1"/>
</dbReference>
<dbReference type="GO" id="GO:0051258">
    <property type="term" value="P:protein polymerization"/>
    <property type="evidence" value="ECO:0007669"/>
    <property type="project" value="UniProtKB-UniRule"/>
</dbReference>
<dbReference type="SUPFAM" id="SSF52490">
    <property type="entry name" value="Tubulin nucleotide-binding domain-like"/>
    <property type="match status" value="1"/>
</dbReference>
<comment type="caution">
    <text evidence="10">The sequence shown here is derived from an EMBL/GenBank/DDBJ whole genome shotgun (WGS) entry which is preliminary data.</text>
</comment>
<evidence type="ECO:0000256" key="4">
    <source>
        <dbReference type="HAMAP-Rule" id="MF_00909"/>
    </source>
</evidence>
<name>A0A2M7TFZ8_9BACT</name>
<sequence length="391" mass="41597">MAKKSKENYPAKIKVVGVGGAGGNAVTRMADSFPRSIDLIVINTDIQDLNHAQARKKIHIGKNLTRGLGTGMNPEIGQQAAEEDRAEIAEALKGADMVFIAAGFGGGTGTGATPIVAEIAKELGILTIAVVTKPFGFEGSKRAQIAQDGIARVKEKVDTLIAIPNDKIFSIINKETSLIKAFEAIDEVLKNAVLGITELIISPGIVNVDFADVKAIMSDAGASVIGIGRASGKDRASVAATQAINSPLLEMSIDGAKGILFGISGQRDLKMSEINEAANLISENIDPGAKIIFGAYHNRRLNKGQLKITLIATGFNGNYGGNGDMLSQNLFSPRITIREEIFEEPAANGSLFEESEKSAKKSLPTGRQAKNEKEKSEDILDMPAFLRKRRK</sequence>
<dbReference type="PROSITE" id="PS01135">
    <property type="entry name" value="FTSZ_2"/>
    <property type="match status" value="1"/>
</dbReference>
<dbReference type="FunFam" id="3.40.50.1440:FF:000001">
    <property type="entry name" value="Cell division protein FtsZ"/>
    <property type="match status" value="1"/>
</dbReference>
<dbReference type="PANTHER" id="PTHR30314">
    <property type="entry name" value="CELL DIVISION PROTEIN FTSZ-RELATED"/>
    <property type="match status" value="1"/>
</dbReference>
<reference evidence="11" key="1">
    <citation type="submission" date="2017-09" db="EMBL/GenBank/DDBJ databases">
        <title>Depth-based differentiation of microbial function through sediment-hosted aquifers and enrichment of novel symbionts in the deep terrestrial subsurface.</title>
        <authorList>
            <person name="Probst A.J."/>
            <person name="Ladd B."/>
            <person name="Jarett J.K."/>
            <person name="Geller-Mcgrath D.E."/>
            <person name="Sieber C.M.K."/>
            <person name="Emerson J.B."/>
            <person name="Anantharaman K."/>
            <person name="Thomas B.C."/>
            <person name="Malmstrom R."/>
            <person name="Stieglmeier M."/>
            <person name="Klingl A."/>
            <person name="Woyke T."/>
            <person name="Ryan C.M."/>
            <person name="Banfield J.F."/>
        </authorList>
    </citation>
    <scope>NUCLEOTIDE SEQUENCE [LARGE SCALE GENOMIC DNA]</scope>
</reference>
<gene>
    <name evidence="4" type="primary">ftsZ</name>
    <name evidence="10" type="ORF">COY31_01520</name>
</gene>
<evidence type="ECO:0000256" key="7">
    <source>
        <dbReference type="SAM" id="MobiDB-lite"/>
    </source>
</evidence>
<dbReference type="HAMAP" id="MF_00909">
    <property type="entry name" value="FtsZ"/>
    <property type="match status" value="1"/>
</dbReference>
<dbReference type="Gene3D" id="3.40.50.1440">
    <property type="entry name" value="Tubulin/FtsZ, GTPase domain"/>
    <property type="match status" value="1"/>
</dbReference>
<comment type="function">
    <text evidence="4 6">Essential cell division protein that forms a contractile ring structure (Z ring) at the future cell division site. The regulation of the ring assembly controls the timing and the location of cell division. One of the functions of the FtsZ ring is to recruit other cell division proteins to the septum to produce a new cell wall between the dividing cells. Binds GTP and shows GTPase activity.</text>
</comment>
<keyword evidence="2 4" id="KW-0547">Nucleotide-binding</keyword>
<dbReference type="GO" id="GO:0003924">
    <property type="term" value="F:GTPase activity"/>
    <property type="evidence" value="ECO:0007669"/>
    <property type="project" value="UniProtKB-UniRule"/>
</dbReference>
<feature type="region of interest" description="Disordered" evidence="7">
    <location>
        <begin position="347"/>
        <end position="391"/>
    </location>
</feature>
<organism evidence="10 11">
    <name type="scientific">Candidatus Wolfebacteria bacterium CG_4_10_14_0_2_um_filter_39_18</name>
    <dbReference type="NCBI Taxonomy" id="1975061"/>
    <lineage>
        <taxon>Bacteria</taxon>
        <taxon>Candidatus Wolfeibacteriota</taxon>
    </lineage>
</organism>
<evidence type="ECO:0000259" key="9">
    <source>
        <dbReference type="SMART" id="SM00865"/>
    </source>
</evidence>
<dbReference type="NCBIfam" id="TIGR00065">
    <property type="entry name" value="ftsZ"/>
    <property type="match status" value="1"/>
</dbReference>
<evidence type="ECO:0000313" key="11">
    <source>
        <dbReference type="Proteomes" id="UP000230553"/>
    </source>
</evidence>
<feature type="binding site" evidence="4">
    <location>
        <position position="142"/>
    </location>
    <ligand>
        <name>GTP</name>
        <dbReference type="ChEBI" id="CHEBI:37565"/>
    </ligand>
</feature>
<dbReference type="Proteomes" id="UP000230553">
    <property type="component" value="Unassembled WGS sequence"/>
</dbReference>
<feature type="compositionally biased region" description="Basic and acidic residues" evidence="7">
    <location>
        <begin position="369"/>
        <end position="378"/>
    </location>
</feature>
<keyword evidence="4" id="KW-0963">Cytoplasm</keyword>
<dbReference type="CDD" id="cd02201">
    <property type="entry name" value="FtsZ_type1"/>
    <property type="match status" value="1"/>
</dbReference>
<keyword evidence="3 4" id="KW-0342">GTP-binding</keyword>
<feature type="binding site" evidence="4">
    <location>
        <begin position="20"/>
        <end position="24"/>
    </location>
    <ligand>
        <name>GTP</name>
        <dbReference type="ChEBI" id="CHEBI:37565"/>
    </ligand>
</feature>
<feature type="domain" description="Tubulin/FtsZ GTPase" evidence="8">
    <location>
        <begin position="12"/>
        <end position="204"/>
    </location>
</feature>
<dbReference type="InterPro" id="IPR045061">
    <property type="entry name" value="FtsZ/CetZ"/>
</dbReference>
<dbReference type="SUPFAM" id="SSF55307">
    <property type="entry name" value="Tubulin C-terminal domain-like"/>
    <property type="match status" value="1"/>
</dbReference>
<evidence type="ECO:0000256" key="5">
    <source>
        <dbReference type="NCBIfam" id="TIGR00065"/>
    </source>
</evidence>
<dbReference type="AlphaFoldDB" id="A0A2M7TFZ8"/>
<dbReference type="GO" id="GO:0032153">
    <property type="term" value="C:cell division site"/>
    <property type="evidence" value="ECO:0007669"/>
    <property type="project" value="UniProtKB-UniRule"/>
</dbReference>
<proteinExistence type="inferred from homology"/>
<feature type="binding site" evidence="4">
    <location>
        <position position="138"/>
    </location>
    <ligand>
        <name>GTP</name>
        <dbReference type="ChEBI" id="CHEBI:37565"/>
    </ligand>
</feature>